<reference evidence="4 5" key="1">
    <citation type="journal article" date="2015" name="Genome Biol. Evol.">
        <title>Phylogenomic analyses indicate that early fungi evolved digesting cell walls of algal ancestors of land plants.</title>
        <authorList>
            <person name="Chang Y."/>
            <person name="Wang S."/>
            <person name="Sekimoto S."/>
            <person name="Aerts A.L."/>
            <person name="Choi C."/>
            <person name="Clum A."/>
            <person name="LaButti K.M."/>
            <person name="Lindquist E.A."/>
            <person name="Yee Ngan C."/>
            <person name="Ohm R.A."/>
            <person name="Salamov A.A."/>
            <person name="Grigoriev I.V."/>
            <person name="Spatafora J.W."/>
            <person name="Berbee M.L."/>
        </authorList>
    </citation>
    <scope>NUCLEOTIDE SEQUENCE [LARGE SCALE GENOMIC DNA]</scope>
    <source>
        <strain evidence="4 5">NRRL 28638</strain>
    </source>
</reference>
<feature type="domain" description="N-terminal Ras-GEF" evidence="3">
    <location>
        <begin position="1"/>
        <end position="153"/>
    </location>
</feature>
<dbReference type="Gene3D" id="1.10.840.10">
    <property type="entry name" value="Ras guanine-nucleotide exchange factors catalytic domain"/>
    <property type="match status" value="1"/>
</dbReference>
<evidence type="ECO:0000256" key="2">
    <source>
        <dbReference type="SAM" id="MobiDB-lite"/>
    </source>
</evidence>
<dbReference type="CDD" id="cd06224">
    <property type="entry name" value="REM"/>
    <property type="match status" value="1"/>
</dbReference>
<feature type="non-terminal residue" evidence="4">
    <location>
        <position position="581"/>
    </location>
</feature>
<dbReference type="InterPro" id="IPR000651">
    <property type="entry name" value="Ras-like_Gua-exchang_fac_N"/>
</dbReference>
<dbReference type="SUPFAM" id="SSF48366">
    <property type="entry name" value="Ras GEF"/>
    <property type="match status" value="1"/>
</dbReference>
<keyword evidence="5" id="KW-1185">Reference proteome</keyword>
<dbReference type="InterPro" id="IPR023578">
    <property type="entry name" value="Ras_GEF_dom_sf"/>
</dbReference>
<dbReference type="GO" id="GO:0005085">
    <property type="term" value="F:guanyl-nucleotide exchange factor activity"/>
    <property type="evidence" value="ECO:0007669"/>
    <property type="project" value="UniProtKB-KW"/>
</dbReference>
<evidence type="ECO:0000313" key="4">
    <source>
        <dbReference type="EMBL" id="KXN72591.1"/>
    </source>
</evidence>
<evidence type="ECO:0000313" key="5">
    <source>
        <dbReference type="Proteomes" id="UP000070444"/>
    </source>
</evidence>
<organism evidence="4 5">
    <name type="scientific">Conidiobolus coronatus (strain ATCC 28846 / CBS 209.66 / NRRL 28638)</name>
    <name type="common">Delacroixia coronata</name>
    <dbReference type="NCBI Taxonomy" id="796925"/>
    <lineage>
        <taxon>Eukaryota</taxon>
        <taxon>Fungi</taxon>
        <taxon>Fungi incertae sedis</taxon>
        <taxon>Zoopagomycota</taxon>
        <taxon>Entomophthoromycotina</taxon>
        <taxon>Entomophthoromycetes</taxon>
        <taxon>Entomophthorales</taxon>
        <taxon>Ancylistaceae</taxon>
        <taxon>Conidiobolus</taxon>
    </lineage>
</organism>
<dbReference type="Proteomes" id="UP000070444">
    <property type="component" value="Unassembled WGS sequence"/>
</dbReference>
<dbReference type="EMBL" id="KQ964450">
    <property type="protein sequence ID" value="KXN72591.1"/>
    <property type="molecule type" value="Genomic_DNA"/>
</dbReference>
<feature type="non-terminal residue" evidence="4">
    <location>
        <position position="1"/>
    </location>
</feature>
<accession>A0A137PCC3</accession>
<proteinExistence type="predicted"/>
<dbReference type="Pfam" id="PF00618">
    <property type="entry name" value="RasGEF_N"/>
    <property type="match status" value="1"/>
</dbReference>
<name>A0A137PCC3_CONC2</name>
<feature type="compositionally biased region" description="Low complexity" evidence="2">
    <location>
        <begin position="290"/>
        <end position="310"/>
    </location>
</feature>
<evidence type="ECO:0000259" key="3">
    <source>
        <dbReference type="PROSITE" id="PS50212"/>
    </source>
</evidence>
<dbReference type="STRING" id="796925.A0A137PCC3"/>
<keyword evidence="1" id="KW-0344">Guanine-nucleotide releasing factor</keyword>
<dbReference type="OrthoDB" id="79452at2759"/>
<dbReference type="Gene3D" id="1.20.870.10">
    <property type="entry name" value="Son of sevenless (SoS) protein Chain: S domain 1"/>
    <property type="match status" value="1"/>
</dbReference>
<evidence type="ECO:0000256" key="1">
    <source>
        <dbReference type="PROSITE-ProRule" id="PRU00135"/>
    </source>
</evidence>
<dbReference type="InterPro" id="IPR036964">
    <property type="entry name" value="RASGEF_cat_dom_sf"/>
</dbReference>
<sequence length="581" mass="66898">QVVAGSPEELVDVLIYGVQDFVQNLVDYEHTPIYLTADSRLDFDFSGFMDMFFSTYRDFLAPQSLFDQLKDNFNRTLSPLLSNQKVEQHLMDAASQDQLKILRVFQYWISYHFYDFFDNPDLRNILFAFLYSISDKMGHILLESTRKLAYELHLTSESKMLTALSVMSRFSYEKLNVANVQKQLGASPAMETLQVESPITSPREPITTLDIDHHSCNQIIDAFHHFIIPMMKKASMKDYMLTCTLLEAQSVSTWSWLSPGKPTSAAEDETIISDIFMLLDQCRRRASILNSSSTPNMNPNSQNQSASSASPLVNCDRPLVTLFPRHLSDIWQFRDKIRTWTIYQVSSDVDSELRAQRIIKVLKMIVICRRQMKKLQSTYTKHLERVLSLEPGVLKSSDKHWLPSFVERALISGLVSSESRSFSYLWAQVASYLGASIDDFSTFITQTQEKFGDELDNAEVMVPCVGWIFESAIHLIHYLPDHFSLGSHPMINFQKRHYLGRLIQTSCDWINLFNLKQPNRKGFDIIKLLTYLDSLKKPDWIKVRHTASRENQLIKQGSTSSNYASSIYYYATGHNHGRNPK</sequence>
<protein>
    <submittedName>
        <fullName evidence="4">Ras GEF</fullName>
    </submittedName>
</protein>
<gene>
    <name evidence="4" type="ORF">CONCODRAFT_4559</name>
</gene>
<feature type="region of interest" description="Disordered" evidence="2">
    <location>
        <begin position="290"/>
        <end position="311"/>
    </location>
</feature>
<dbReference type="GO" id="GO:0007264">
    <property type="term" value="P:small GTPase-mediated signal transduction"/>
    <property type="evidence" value="ECO:0007669"/>
    <property type="project" value="InterPro"/>
</dbReference>
<dbReference type="PROSITE" id="PS50212">
    <property type="entry name" value="RASGEF_NTER"/>
    <property type="match status" value="1"/>
</dbReference>
<dbReference type="AlphaFoldDB" id="A0A137PCC3"/>